<name>A0ABV9RI18_9PSEU</name>
<feature type="region of interest" description="Disordered" evidence="1">
    <location>
        <begin position="78"/>
        <end position="138"/>
    </location>
</feature>
<evidence type="ECO:0008006" key="4">
    <source>
        <dbReference type="Google" id="ProtNLM"/>
    </source>
</evidence>
<keyword evidence="3" id="KW-1185">Reference proteome</keyword>
<organism evidence="2 3">
    <name type="scientific">Actinomycetospora chibensis</name>
    <dbReference type="NCBI Taxonomy" id="663606"/>
    <lineage>
        <taxon>Bacteria</taxon>
        <taxon>Bacillati</taxon>
        <taxon>Actinomycetota</taxon>
        <taxon>Actinomycetes</taxon>
        <taxon>Pseudonocardiales</taxon>
        <taxon>Pseudonocardiaceae</taxon>
        <taxon>Actinomycetospora</taxon>
    </lineage>
</organism>
<gene>
    <name evidence="2" type="ORF">ACFPEL_05230</name>
</gene>
<evidence type="ECO:0000313" key="2">
    <source>
        <dbReference type="EMBL" id="MFC4831807.1"/>
    </source>
</evidence>
<protein>
    <recommendedName>
        <fullName evidence="4">Secreted protein</fullName>
    </recommendedName>
</protein>
<dbReference type="EMBL" id="JBHSIM010000010">
    <property type="protein sequence ID" value="MFC4831807.1"/>
    <property type="molecule type" value="Genomic_DNA"/>
</dbReference>
<sequence>MSVEGPLALVAVLLAAPDPAATAGRSVPAFADVEPAGEMTDVPADGSDDLEVVGRGRVVGLVVAVGFVVSAAVAPGRVVPSPPDPAAPSGASAVLSVGSAPDPSVEVSGEPVPPPDSAWSAEAAPVSSSPPPSVPVAGSSNAYDTSWTTTWSTAAVSCGPWKRMPAPIAAARAVCAVREATTVRPPRRAFAIRAAFRALAASAVLAALVA</sequence>
<comment type="caution">
    <text evidence="2">The sequence shown here is derived from an EMBL/GenBank/DDBJ whole genome shotgun (WGS) entry which is preliminary data.</text>
</comment>
<dbReference type="Proteomes" id="UP001595909">
    <property type="component" value="Unassembled WGS sequence"/>
</dbReference>
<proteinExistence type="predicted"/>
<evidence type="ECO:0000313" key="3">
    <source>
        <dbReference type="Proteomes" id="UP001595909"/>
    </source>
</evidence>
<feature type="compositionally biased region" description="Low complexity" evidence="1">
    <location>
        <begin position="87"/>
        <end position="110"/>
    </location>
</feature>
<accession>A0ABV9RI18</accession>
<dbReference type="RefSeq" id="WP_274191899.1">
    <property type="nucleotide sequence ID" value="NZ_BAABHN010000010.1"/>
</dbReference>
<feature type="compositionally biased region" description="Low complexity" evidence="1">
    <location>
        <begin position="117"/>
        <end position="127"/>
    </location>
</feature>
<reference evidence="3" key="1">
    <citation type="journal article" date="2019" name="Int. J. Syst. Evol. Microbiol.">
        <title>The Global Catalogue of Microorganisms (GCM) 10K type strain sequencing project: providing services to taxonomists for standard genome sequencing and annotation.</title>
        <authorList>
            <consortium name="The Broad Institute Genomics Platform"/>
            <consortium name="The Broad Institute Genome Sequencing Center for Infectious Disease"/>
            <person name="Wu L."/>
            <person name="Ma J."/>
        </authorList>
    </citation>
    <scope>NUCLEOTIDE SEQUENCE [LARGE SCALE GENOMIC DNA]</scope>
    <source>
        <strain evidence="3">CCUG 50347</strain>
    </source>
</reference>
<evidence type="ECO:0000256" key="1">
    <source>
        <dbReference type="SAM" id="MobiDB-lite"/>
    </source>
</evidence>